<dbReference type="EC" id="5.4.99.25" evidence="5"/>
<dbReference type="InterPro" id="IPR014780">
    <property type="entry name" value="tRNA_psdUridine_synth_TruB"/>
</dbReference>
<evidence type="ECO:0000256" key="1">
    <source>
        <dbReference type="ARBA" id="ARBA00000385"/>
    </source>
</evidence>
<dbReference type="EMBL" id="AP021858">
    <property type="protein sequence ID" value="BBO22911.1"/>
    <property type="molecule type" value="Genomic_DNA"/>
</dbReference>
<comment type="function">
    <text evidence="5">Responsible for synthesis of pseudouridine from uracil-55 in the psi GC loop of transfer RNAs.</text>
</comment>
<name>A0A809S8F5_9BACT</name>
<evidence type="ECO:0000313" key="8">
    <source>
        <dbReference type="EMBL" id="BBO22911.1"/>
    </source>
</evidence>
<gene>
    <name evidence="5" type="primary">truB</name>
    <name evidence="8" type="ORF">NPRO_05060</name>
</gene>
<dbReference type="PANTHER" id="PTHR13767:SF2">
    <property type="entry name" value="PSEUDOURIDYLATE SYNTHASE TRUB1"/>
    <property type="match status" value="1"/>
</dbReference>
<dbReference type="CDD" id="cd02573">
    <property type="entry name" value="PseudoU_synth_EcTruB"/>
    <property type="match status" value="1"/>
</dbReference>
<evidence type="ECO:0000256" key="5">
    <source>
        <dbReference type="HAMAP-Rule" id="MF_01080"/>
    </source>
</evidence>
<dbReference type="Pfam" id="PF01509">
    <property type="entry name" value="TruB_N"/>
    <property type="match status" value="1"/>
</dbReference>
<dbReference type="KEGG" id="npy:NPRO_05060"/>
<comment type="similarity">
    <text evidence="2 5">Belongs to the pseudouridine synthase TruB family. Type 1 subfamily.</text>
</comment>
<keyword evidence="3 5" id="KW-0819">tRNA processing</keyword>
<evidence type="ECO:0000256" key="3">
    <source>
        <dbReference type="ARBA" id="ARBA00022694"/>
    </source>
</evidence>
<accession>A0A809S8F5</accession>
<dbReference type="PANTHER" id="PTHR13767">
    <property type="entry name" value="TRNA-PSEUDOURIDINE SYNTHASE"/>
    <property type="match status" value="1"/>
</dbReference>
<dbReference type="GO" id="GO:0160148">
    <property type="term" value="F:tRNA pseudouridine(55) synthase activity"/>
    <property type="evidence" value="ECO:0007669"/>
    <property type="project" value="UniProtKB-EC"/>
</dbReference>
<evidence type="ECO:0000256" key="2">
    <source>
        <dbReference type="ARBA" id="ARBA00005642"/>
    </source>
</evidence>
<dbReference type="AlphaFoldDB" id="A0A809S8F5"/>
<keyword evidence="4 5" id="KW-0413">Isomerase</keyword>
<evidence type="ECO:0000259" key="6">
    <source>
        <dbReference type="Pfam" id="PF01509"/>
    </source>
</evidence>
<dbReference type="HAMAP" id="MF_01080">
    <property type="entry name" value="TruB_bact"/>
    <property type="match status" value="1"/>
</dbReference>
<dbReference type="GO" id="GO:1990481">
    <property type="term" value="P:mRNA pseudouridine synthesis"/>
    <property type="evidence" value="ECO:0007669"/>
    <property type="project" value="TreeGrafter"/>
</dbReference>
<dbReference type="Pfam" id="PF16198">
    <property type="entry name" value="TruB_C_2"/>
    <property type="match status" value="1"/>
</dbReference>
<dbReference type="GO" id="GO:0003723">
    <property type="term" value="F:RNA binding"/>
    <property type="evidence" value="ECO:0007669"/>
    <property type="project" value="InterPro"/>
</dbReference>
<dbReference type="InterPro" id="IPR002501">
    <property type="entry name" value="PsdUridine_synth_N"/>
</dbReference>
<dbReference type="SUPFAM" id="SSF55120">
    <property type="entry name" value="Pseudouridine synthase"/>
    <property type="match status" value="1"/>
</dbReference>
<feature type="active site" description="Nucleophile" evidence="5">
    <location>
        <position position="38"/>
    </location>
</feature>
<proteinExistence type="inferred from homology"/>
<comment type="catalytic activity">
    <reaction evidence="1 5">
        <text>uridine(55) in tRNA = pseudouridine(55) in tRNA</text>
        <dbReference type="Rhea" id="RHEA:42532"/>
        <dbReference type="Rhea" id="RHEA-COMP:10101"/>
        <dbReference type="Rhea" id="RHEA-COMP:10102"/>
        <dbReference type="ChEBI" id="CHEBI:65314"/>
        <dbReference type="ChEBI" id="CHEBI:65315"/>
        <dbReference type="EC" id="5.4.99.25"/>
    </reaction>
</comment>
<evidence type="ECO:0000256" key="4">
    <source>
        <dbReference type="ARBA" id="ARBA00023235"/>
    </source>
</evidence>
<sequence length="287" mass="30580">MLGILLIDKPKGLTSHDVVDLLRARLGIRRVGHAGTLDPLATGLLVVAVGPATRFLQYLSLEPKVYEVEATFGATSTTFDAEGEIEPLGRPPEDLEARIESEIPSFLGVIQQVPPAFSAVKVKGVPLYKRARRGEAVSPSARTVHVAEIETLRAEGPSASLRIVCSGGTYVRSLVNDLGAKVGCGAYVSALRRTRAGSFTVEEAVLPEDASAENLLLLAEALRPMPHFVLSDENRAAALVGRPFAFDAPDSANKVALSDSANRFVGVARVDCGWAHPECILPQEVHS</sequence>
<dbReference type="Proteomes" id="UP000662873">
    <property type="component" value="Chromosome"/>
</dbReference>
<protein>
    <recommendedName>
        <fullName evidence="5">tRNA pseudouridine synthase B</fullName>
        <ecNumber evidence="5">5.4.99.25</ecNumber>
    </recommendedName>
    <alternativeName>
        <fullName evidence="5">tRNA pseudouridine(55) synthase</fullName>
        <shortName evidence="5">Psi55 synthase</shortName>
    </alternativeName>
    <alternativeName>
        <fullName evidence="5">tRNA pseudouridylate synthase</fullName>
    </alternativeName>
    <alternativeName>
        <fullName evidence="5">tRNA-uridine isomerase</fullName>
    </alternativeName>
</protein>
<dbReference type="InterPro" id="IPR020103">
    <property type="entry name" value="PsdUridine_synth_cat_dom_sf"/>
</dbReference>
<reference evidence="8" key="1">
    <citation type="journal article" name="DNA Res.">
        <title>The physiological potential of anammox bacteria as revealed by their core genome structure.</title>
        <authorList>
            <person name="Okubo T."/>
            <person name="Toyoda A."/>
            <person name="Fukuhara K."/>
            <person name="Uchiyama I."/>
            <person name="Harigaya Y."/>
            <person name="Kuroiwa M."/>
            <person name="Suzuki T."/>
            <person name="Murakami Y."/>
            <person name="Suwa Y."/>
            <person name="Takami H."/>
        </authorList>
    </citation>
    <scope>NUCLEOTIDE SEQUENCE</scope>
    <source>
        <strain evidence="8">317325-2</strain>
    </source>
</reference>
<dbReference type="Gene3D" id="3.30.2350.10">
    <property type="entry name" value="Pseudouridine synthase"/>
    <property type="match status" value="1"/>
</dbReference>
<organism evidence="8 9">
    <name type="scientific">Candidatus Nitrosymbiomonas proteolyticus</name>
    <dbReference type="NCBI Taxonomy" id="2608984"/>
    <lineage>
        <taxon>Bacteria</taxon>
        <taxon>Bacillati</taxon>
        <taxon>Armatimonadota</taxon>
        <taxon>Armatimonadota incertae sedis</taxon>
        <taxon>Candidatus Nitrosymbiomonas</taxon>
    </lineage>
</organism>
<dbReference type="GO" id="GO:0031119">
    <property type="term" value="P:tRNA pseudouridine synthesis"/>
    <property type="evidence" value="ECO:0007669"/>
    <property type="project" value="UniProtKB-UniRule"/>
</dbReference>
<evidence type="ECO:0000313" key="9">
    <source>
        <dbReference type="Proteomes" id="UP000662873"/>
    </source>
</evidence>
<feature type="domain" description="tRNA pseudouridylate synthase B C-terminal" evidence="7">
    <location>
        <begin position="172"/>
        <end position="210"/>
    </location>
</feature>
<dbReference type="InterPro" id="IPR032819">
    <property type="entry name" value="TruB_C"/>
</dbReference>
<evidence type="ECO:0000259" key="7">
    <source>
        <dbReference type="Pfam" id="PF16198"/>
    </source>
</evidence>
<dbReference type="NCBIfam" id="TIGR00431">
    <property type="entry name" value="TruB"/>
    <property type="match status" value="1"/>
</dbReference>
<feature type="domain" description="Pseudouridine synthase II N-terminal" evidence="6">
    <location>
        <begin position="23"/>
        <end position="171"/>
    </location>
</feature>